<keyword evidence="7" id="KW-0012">Acyltransferase</keyword>
<comment type="subcellular location">
    <subcellularLocation>
        <location evidence="1">Cell membrane</location>
        <topology evidence="1">Multi-pass membrane protein</topology>
    </subcellularLocation>
</comment>
<dbReference type="InterPro" id="IPR024194">
    <property type="entry name" value="Ac/AlaTfrase_AlgI/DltB"/>
</dbReference>
<feature type="transmembrane region" description="Helical" evidence="8">
    <location>
        <begin position="407"/>
        <end position="424"/>
    </location>
</feature>
<dbReference type="PANTHER" id="PTHR13285">
    <property type="entry name" value="ACYLTRANSFERASE"/>
    <property type="match status" value="1"/>
</dbReference>
<feature type="transmembrane region" description="Helical" evidence="8">
    <location>
        <begin position="499"/>
        <end position="519"/>
    </location>
</feature>
<evidence type="ECO:0000313" key="9">
    <source>
        <dbReference type="EMBL" id="HIT98807.1"/>
    </source>
</evidence>
<keyword evidence="7" id="KW-0808">Transferase</keyword>
<dbReference type="Pfam" id="PF03062">
    <property type="entry name" value="MBOAT"/>
    <property type="match status" value="1"/>
</dbReference>
<proteinExistence type="inferred from homology"/>
<dbReference type="PIRSF" id="PIRSF016636">
    <property type="entry name" value="AlgI_DltB"/>
    <property type="match status" value="1"/>
</dbReference>
<dbReference type="GO" id="GO:0005886">
    <property type="term" value="C:plasma membrane"/>
    <property type="evidence" value="ECO:0007669"/>
    <property type="project" value="UniProtKB-SubCell"/>
</dbReference>
<evidence type="ECO:0000256" key="3">
    <source>
        <dbReference type="ARBA" id="ARBA00022475"/>
    </source>
</evidence>
<dbReference type="PANTHER" id="PTHR13285:SF18">
    <property type="entry name" value="PROTEIN-CYSTEINE N-PALMITOYLTRANSFERASE RASP"/>
    <property type="match status" value="1"/>
</dbReference>
<reference evidence="9" key="2">
    <citation type="journal article" date="2021" name="PeerJ">
        <title>Extensive microbial diversity within the chicken gut microbiome revealed by metagenomics and culture.</title>
        <authorList>
            <person name="Gilroy R."/>
            <person name="Ravi A."/>
            <person name="Getino M."/>
            <person name="Pursley I."/>
            <person name="Horton D.L."/>
            <person name="Alikhan N.F."/>
            <person name="Baker D."/>
            <person name="Gharbi K."/>
            <person name="Hall N."/>
            <person name="Watson M."/>
            <person name="Adriaenssens E.M."/>
            <person name="Foster-Nyarko E."/>
            <person name="Jarju S."/>
            <person name="Secka A."/>
            <person name="Antonio M."/>
            <person name="Oren A."/>
            <person name="Chaudhuri R.R."/>
            <person name="La Ragione R."/>
            <person name="Hildebrand F."/>
            <person name="Pallen M.J."/>
        </authorList>
    </citation>
    <scope>NUCLEOTIDE SEQUENCE</scope>
    <source>
        <strain evidence="9">CHK176-22527</strain>
    </source>
</reference>
<sequence>MNYPTITFLVFTMFTGIVYFIVPKKLQWTVLLAASAAFFTLACGSRIIFLLAACAIIYIAALMLQHFDDSFAAVKKNIEKSKRKALKKKVRRRKKAVLTIAVICVLSMLLGIKYFNFFGSLINDITGLFGQHQTIPFMKMLMPLGISYYTLMGIGYMTDVFRGTVKAEKNPFMLLLYLCYFPHITEGPFDNYKKLCSQFREPHYINYEMIKNGGIRFTWGLFKKFVIADRAGLIVNTIFADHGSFGGSALAFAVILYTIQLYAEFSGCMDMVCGVSNMFGIRISENFKRPFFSVSITDFWQRWHITLGQWLKNYVFYPVSLSEHFKRINESVRKKGWNEHITVFLPGAYALFFVWFINGMWHGASWKFIFYGLYYYILMMGGRIAAPLSDRVITSLNINRSSRPYHIFSILRTCIAVCFGMLIFRAESLTKAWDIFTSILTKQKISELFDGSILNGSTHLRDIVILAAAVFLLLAVSFVQEKGISIKAMLGKQKLPVRWLLYLCLLFSVIILGAYGGAYDNMSLIYGEF</sequence>
<dbReference type="InterPro" id="IPR051085">
    <property type="entry name" value="MB_O-acyltransferase"/>
</dbReference>
<keyword evidence="3 7" id="KW-1003">Cell membrane</keyword>
<feature type="transmembrane region" description="Helical" evidence="8">
    <location>
        <begin position="6"/>
        <end position="22"/>
    </location>
</feature>
<gene>
    <name evidence="9" type="ORF">IAD12_00945</name>
</gene>
<evidence type="ECO:0000313" key="10">
    <source>
        <dbReference type="Proteomes" id="UP000824159"/>
    </source>
</evidence>
<organism evidence="9 10">
    <name type="scientific">Candidatus Allocopromorpha excrementavium</name>
    <dbReference type="NCBI Taxonomy" id="2840741"/>
    <lineage>
        <taxon>Bacteria</taxon>
        <taxon>Bacillati</taxon>
        <taxon>Bacillota</taxon>
        <taxon>Clostridia</taxon>
        <taxon>Eubacteriales</taxon>
        <taxon>Eubacteriaceae</taxon>
        <taxon>Eubacteriaceae incertae sedis</taxon>
        <taxon>Candidatus Allocopromorpha</taxon>
    </lineage>
</organism>
<comment type="similarity">
    <text evidence="2 7">Belongs to the membrane-bound acyltransferase family.</text>
</comment>
<dbReference type="InterPro" id="IPR028362">
    <property type="entry name" value="AlgI"/>
</dbReference>
<accession>A0A9D1KU95</accession>
<feature type="transmembrane region" description="Helical" evidence="8">
    <location>
        <begin position="343"/>
        <end position="362"/>
    </location>
</feature>
<dbReference type="EMBL" id="DVLX01000012">
    <property type="protein sequence ID" value="HIT98807.1"/>
    <property type="molecule type" value="Genomic_DNA"/>
</dbReference>
<keyword evidence="4 8" id="KW-0812">Transmembrane</keyword>
<evidence type="ECO:0000256" key="7">
    <source>
        <dbReference type="PIRNR" id="PIRNR016636"/>
    </source>
</evidence>
<evidence type="ECO:0000256" key="6">
    <source>
        <dbReference type="ARBA" id="ARBA00023136"/>
    </source>
</evidence>
<evidence type="ECO:0000256" key="4">
    <source>
        <dbReference type="ARBA" id="ARBA00022692"/>
    </source>
</evidence>
<dbReference type="InterPro" id="IPR004299">
    <property type="entry name" value="MBOAT_fam"/>
</dbReference>
<feature type="transmembrane region" description="Helical" evidence="8">
    <location>
        <begin position="95"/>
        <end position="115"/>
    </location>
</feature>
<evidence type="ECO:0000256" key="8">
    <source>
        <dbReference type="SAM" id="Phobius"/>
    </source>
</evidence>
<dbReference type="GO" id="GO:0016746">
    <property type="term" value="F:acyltransferase activity"/>
    <property type="evidence" value="ECO:0007669"/>
    <property type="project" value="UniProtKB-KW"/>
</dbReference>
<keyword evidence="6 7" id="KW-0472">Membrane</keyword>
<feature type="transmembrane region" description="Helical" evidence="8">
    <location>
        <begin position="29"/>
        <end position="49"/>
    </location>
</feature>
<feature type="transmembrane region" description="Helical" evidence="8">
    <location>
        <begin position="135"/>
        <end position="156"/>
    </location>
</feature>
<evidence type="ECO:0000256" key="1">
    <source>
        <dbReference type="ARBA" id="ARBA00004651"/>
    </source>
</evidence>
<comment type="caution">
    <text evidence="9">The sequence shown here is derived from an EMBL/GenBank/DDBJ whole genome shotgun (WGS) entry which is preliminary data.</text>
</comment>
<dbReference type="PIRSF" id="PIRSF500217">
    <property type="entry name" value="AlgI"/>
    <property type="match status" value="1"/>
</dbReference>
<evidence type="ECO:0000256" key="2">
    <source>
        <dbReference type="ARBA" id="ARBA00010323"/>
    </source>
</evidence>
<dbReference type="GO" id="GO:0042121">
    <property type="term" value="P:alginic acid biosynthetic process"/>
    <property type="evidence" value="ECO:0007669"/>
    <property type="project" value="InterPro"/>
</dbReference>
<evidence type="ECO:0000256" key="5">
    <source>
        <dbReference type="ARBA" id="ARBA00022989"/>
    </source>
</evidence>
<protein>
    <submittedName>
        <fullName evidence="9">MBOAT family protein</fullName>
    </submittedName>
</protein>
<feature type="transmembrane region" description="Helical" evidence="8">
    <location>
        <begin position="463"/>
        <end position="479"/>
    </location>
</feature>
<name>A0A9D1KU95_9FIRM</name>
<feature type="transmembrane region" description="Helical" evidence="8">
    <location>
        <begin position="368"/>
        <end position="386"/>
    </location>
</feature>
<keyword evidence="5 8" id="KW-1133">Transmembrane helix</keyword>
<dbReference type="Proteomes" id="UP000824159">
    <property type="component" value="Unassembled WGS sequence"/>
</dbReference>
<dbReference type="AlphaFoldDB" id="A0A9D1KU95"/>
<reference evidence="9" key="1">
    <citation type="submission" date="2020-10" db="EMBL/GenBank/DDBJ databases">
        <authorList>
            <person name="Gilroy R."/>
        </authorList>
    </citation>
    <scope>NUCLEOTIDE SEQUENCE</scope>
    <source>
        <strain evidence="9">CHK176-22527</strain>
    </source>
</reference>